<gene>
    <name evidence="1" type="primary">Necator_chrII.g8095</name>
    <name evidence="1" type="ORF">RB195_020301</name>
</gene>
<evidence type="ECO:0000313" key="2">
    <source>
        <dbReference type="Proteomes" id="UP001303046"/>
    </source>
</evidence>
<comment type="caution">
    <text evidence="1">The sequence shown here is derived from an EMBL/GenBank/DDBJ whole genome shotgun (WGS) entry which is preliminary data.</text>
</comment>
<protein>
    <submittedName>
        <fullName evidence="1">Uncharacterized protein</fullName>
    </submittedName>
</protein>
<organism evidence="1 2">
    <name type="scientific">Necator americanus</name>
    <name type="common">Human hookworm</name>
    <dbReference type="NCBI Taxonomy" id="51031"/>
    <lineage>
        <taxon>Eukaryota</taxon>
        <taxon>Metazoa</taxon>
        <taxon>Ecdysozoa</taxon>
        <taxon>Nematoda</taxon>
        <taxon>Chromadorea</taxon>
        <taxon>Rhabditida</taxon>
        <taxon>Rhabditina</taxon>
        <taxon>Rhabditomorpha</taxon>
        <taxon>Strongyloidea</taxon>
        <taxon>Ancylostomatidae</taxon>
        <taxon>Bunostominae</taxon>
        <taxon>Necator</taxon>
    </lineage>
</organism>
<accession>A0ABR1CKB2</accession>
<sequence length="97" mass="11097">MENADSLRGPRTCDWPIQYNLRGLADVAKEHYSTAKFHRRALSRQRPSTVHARGAHDIPMVNVNDVSLFGPTCSNVEQQLRARRESTTNEREKMMST</sequence>
<reference evidence="1 2" key="1">
    <citation type="submission" date="2023-08" db="EMBL/GenBank/DDBJ databases">
        <title>A Necator americanus chromosomal reference genome.</title>
        <authorList>
            <person name="Ilik V."/>
            <person name="Petrzelkova K.J."/>
            <person name="Pardy F."/>
            <person name="Fuh T."/>
            <person name="Niatou-Singa F.S."/>
            <person name="Gouil Q."/>
            <person name="Baker L."/>
            <person name="Ritchie M.E."/>
            <person name="Jex A.R."/>
            <person name="Gazzola D."/>
            <person name="Li H."/>
            <person name="Toshio Fujiwara R."/>
            <person name="Zhan B."/>
            <person name="Aroian R.V."/>
            <person name="Pafco B."/>
            <person name="Schwarz E.M."/>
        </authorList>
    </citation>
    <scope>NUCLEOTIDE SEQUENCE [LARGE SCALE GENOMIC DNA]</scope>
    <source>
        <strain evidence="1 2">Aroian</strain>
        <tissue evidence="1">Whole animal</tissue>
    </source>
</reference>
<dbReference type="EMBL" id="JAVFWL010000002">
    <property type="protein sequence ID" value="KAK6738113.1"/>
    <property type="molecule type" value="Genomic_DNA"/>
</dbReference>
<proteinExistence type="predicted"/>
<name>A0ABR1CKB2_NECAM</name>
<dbReference type="Proteomes" id="UP001303046">
    <property type="component" value="Unassembled WGS sequence"/>
</dbReference>
<keyword evidence="2" id="KW-1185">Reference proteome</keyword>
<evidence type="ECO:0000313" key="1">
    <source>
        <dbReference type="EMBL" id="KAK6738113.1"/>
    </source>
</evidence>